<evidence type="ECO:0000259" key="2">
    <source>
        <dbReference type="Pfam" id="PF00656"/>
    </source>
</evidence>
<dbReference type="GO" id="GO:0005737">
    <property type="term" value="C:cytoplasm"/>
    <property type="evidence" value="ECO:0007669"/>
    <property type="project" value="TreeGrafter"/>
</dbReference>
<evidence type="ECO:0000313" key="4">
    <source>
        <dbReference type="Proteomes" id="UP001362999"/>
    </source>
</evidence>
<dbReference type="InterPro" id="IPR011600">
    <property type="entry name" value="Pept_C14_caspase"/>
</dbReference>
<dbReference type="PANTHER" id="PTHR48104:SF30">
    <property type="entry name" value="METACASPASE-1"/>
    <property type="match status" value="1"/>
</dbReference>
<dbReference type="GO" id="GO:0006508">
    <property type="term" value="P:proteolysis"/>
    <property type="evidence" value="ECO:0007669"/>
    <property type="project" value="InterPro"/>
</dbReference>
<sequence length="452" mass="50299">MHFQCEGTISTSLANSPTAQKRALLIGINALSSPTEEYGYLQGPHRDVADMKALLTKNYGYEEQNIEVLIDDGIAGHLQPDRQSIIHGIDSLVRKTRSGDSLFFHYSGHTIQVPNQNNPEEDGMDECLVPLDGESRMITNHELRAHLVDTLPAGATLVAVFDSCHSASLLDLEHMRCNRVFVKRNEEEARTQLGENERVMVSAISQLVFLVPHIEIPVSPNPPRSSTSRTPLVNHPEILQLAFRARRTSVDPSFSPKIYFIHGSKSNMNPDSMSMAAPSSPRISYRKSNIPAPLKLWDNNKENFYGQASMTAISDTGTVYESPLTTFCEGWCRAENTCVPDTGVSQVANVISLGSCKDAELSWENPEGVGMTQALIQILTNDPHPTLKDLVTHLSHLLHGFARERHQRANAWKKYSKANAISSTLSSFDTKSFQHPQISSHRPLDMEAEWYI</sequence>
<dbReference type="Pfam" id="PF00656">
    <property type="entry name" value="Peptidase_C14"/>
    <property type="match status" value="1"/>
</dbReference>
<accession>A0AAW0DYZ1</accession>
<organism evidence="3 4">
    <name type="scientific">Favolaschia claudopus</name>
    <dbReference type="NCBI Taxonomy" id="2862362"/>
    <lineage>
        <taxon>Eukaryota</taxon>
        <taxon>Fungi</taxon>
        <taxon>Dikarya</taxon>
        <taxon>Basidiomycota</taxon>
        <taxon>Agaricomycotina</taxon>
        <taxon>Agaricomycetes</taxon>
        <taxon>Agaricomycetidae</taxon>
        <taxon>Agaricales</taxon>
        <taxon>Marasmiineae</taxon>
        <taxon>Mycenaceae</taxon>
        <taxon>Favolaschia</taxon>
    </lineage>
</organism>
<protein>
    <submittedName>
        <fullName evidence="3">Peptidase C14, caspase domain-containing protein</fullName>
    </submittedName>
</protein>
<keyword evidence="4" id="KW-1185">Reference proteome</keyword>
<dbReference type="EMBL" id="JAWWNJ010000005">
    <property type="protein sequence ID" value="KAK7055818.1"/>
    <property type="molecule type" value="Genomic_DNA"/>
</dbReference>
<dbReference type="GO" id="GO:0004197">
    <property type="term" value="F:cysteine-type endopeptidase activity"/>
    <property type="evidence" value="ECO:0007669"/>
    <property type="project" value="InterPro"/>
</dbReference>
<name>A0AAW0DYZ1_9AGAR</name>
<dbReference type="Gene3D" id="3.40.50.12660">
    <property type="match status" value="2"/>
</dbReference>
<evidence type="ECO:0000256" key="1">
    <source>
        <dbReference type="ARBA" id="ARBA00009005"/>
    </source>
</evidence>
<gene>
    <name evidence="3" type="ORF">R3P38DRAFT_3304895</name>
</gene>
<dbReference type="AlphaFoldDB" id="A0AAW0DYZ1"/>
<reference evidence="3 4" key="1">
    <citation type="journal article" date="2024" name="J Genomics">
        <title>Draft genome sequencing and assembly of Favolaschia claudopus CIRM-BRFM 2984 isolated from oak limbs.</title>
        <authorList>
            <person name="Navarro D."/>
            <person name="Drula E."/>
            <person name="Chaduli D."/>
            <person name="Cazenave R."/>
            <person name="Ahrendt S."/>
            <person name="Wang J."/>
            <person name="Lipzen A."/>
            <person name="Daum C."/>
            <person name="Barry K."/>
            <person name="Grigoriev I.V."/>
            <person name="Favel A."/>
            <person name="Rosso M.N."/>
            <person name="Martin F."/>
        </authorList>
    </citation>
    <scope>NUCLEOTIDE SEQUENCE [LARGE SCALE GENOMIC DNA]</scope>
    <source>
        <strain evidence="3 4">CIRM-BRFM 2984</strain>
    </source>
</reference>
<comment type="similarity">
    <text evidence="1">Belongs to the peptidase C14B family.</text>
</comment>
<dbReference type="Proteomes" id="UP001362999">
    <property type="component" value="Unassembled WGS sequence"/>
</dbReference>
<dbReference type="PANTHER" id="PTHR48104">
    <property type="entry name" value="METACASPASE-4"/>
    <property type="match status" value="1"/>
</dbReference>
<feature type="domain" description="Peptidase C14 caspase" evidence="2">
    <location>
        <begin position="21"/>
        <end position="426"/>
    </location>
</feature>
<comment type="caution">
    <text evidence="3">The sequence shown here is derived from an EMBL/GenBank/DDBJ whole genome shotgun (WGS) entry which is preliminary data.</text>
</comment>
<proteinExistence type="inferred from homology"/>
<evidence type="ECO:0000313" key="3">
    <source>
        <dbReference type="EMBL" id="KAK7055818.1"/>
    </source>
</evidence>
<dbReference type="InterPro" id="IPR050452">
    <property type="entry name" value="Metacaspase"/>
</dbReference>